<dbReference type="InterPro" id="IPR012902">
    <property type="entry name" value="N_methyl_site"/>
</dbReference>
<dbReference type="Pfam" id="PF07963">
    <property type="entry name" value="N_methyl"/>
    <property type="match status" value="1"/>
</dbReference>
<evidence type="ECO:0008006" key="9">
    <source>
        <dbReference type="Google" id="ProtNLM"/>
    </source>
</evidence>
<dbReference type="Proteomes" id="UP000178526">
    <property type="component" value="Unassembled WGS sequence"/>
</dbReference>
<dbReference type="PANTHER" id="PTHR30093:SF44">
    <property type="entry name" value="TYPE II SECRETION SYSTEM CORE PROTEIN G"/>
    <property type="match status" value="1"/>
</dbReference>
<evidence type="ECO:0000256" key="1">
    <source>
        <dbReference type="ARBA" id="ARBA00004167"/>
    </source>
</evidence>
<dbReference type="InterPro" id="IPR028188">
    <property type="entry name" value="Pilin_PilA"/>
</dbReference>
<evidence type="ECO:0000256" key="5">
    <source>
        <dbReference type="ARBA" id="ARBA00023136"/>
    </source>
</evidence>
<dbReference type="NCBIfam" id="TIGR02532">
    <property type="entry name" value="IV_pilin_GFxxxE"/>
    <property type="match status" value="1"/>
</dbReference>
<feature type="transmembrane region" description="Helical" evidence="6">
    <location>
        <begin position="12"/>
        <end position="35"/>
    </location>
</feature>
<dbReference type="EMBL" id="MGDB01000004">
    <property type="protein sequence ID" value="OGL43359.1"/>
    <property type="molecule type" value="Genomic_DNA"/>
</dbReference>
<reference evidence="7 8" key="1">
    <citation type="journal article" date="2016" name="Nat. Commun.">
        <title>Thousands of microbial genomes shed light on interconnected biogeochemical processes in an aquifer system.</title>
        <authorList>
            <person name="Anantharaman K."/>
            <person name="Brown C.T."/>
            <person name="Hug L.A."/>
            <person name="Sharon I."/>
            <person name="Castelle C.J."/>
            <person name="Probst A.J."/>
            <person name="Thomas B.C."/>
            <person name="Singh A."/>
            <person name="Wilkins M.J."/>
            <person name="Karaoz U."/>
            <person name="Brodie E.L."/>
            <person name="Williams K.H."/>
            <person name="Hubbard S.S."/>
            <person name="Banfield J.F."/>
        </authorList>
    </citation>
    <scope>NUCLEOTIDE SEQUENCE [LARGE SCALE GENOMIC DNA]</scope>
</reference>
<dbReference type="Gene3D" id="3.30.700.10">
    <property type="entry name" value="Glycoprotein, Type 4 Pilin"/>
    <property type="match status" value="1"/>
</dbReference>
<name>A0A1F7RP74_9BACT</name>
<dbReference type="PANTHER" id="PTHR30093">
    <property type="entry name" value="GENERAL SECRETION PATHWAY PROTEIN G"/>
    <property type="match status" value="1"/>
</dbReference>
<proteinExistence type="predicted"/>
<dbReference type="GO" id="GO:0016020">
    <property type="term" value="C:membrane"/>
    <property type="evidence" value="ECO:0007669"/>
    <property type="project" value="UniProtKB-SubCell"/>
</dbReference>
<evidence type="ECO:0000256" key="4">
    <source>
        <dbReference type="ARBA" id="ARBA00022989"/>
    </source>
</evidence>
<evidence type="ECO:0000256" key="3">
    <source>
        <dbReference type="ARBA" id="ARBA00022692"/>
    </source>
</evidence>
<dbReference type="AlphaFoldDB" id="A0A1F7RP74"/>
<keyword evidence="5 6" id="KW-0472">Membrane</keyword>
<keyword evidence="4 6" id="KW-1133">Transmembrane helix</keyword>
<protein>
    <recommendedName>
        <fullName evidence="9">Prepilin-type N-terminal cleavage/methylation domain-containing protein</fullName>
    </recommendedName>
</protein>
<sequence>MLSRLKGRKGFTLIELMIVVAIIGILAAIAIPNFLKFQAKAKQSEAKNNLSAIFTSETSYFGEKNTYGTTFSDISWASEGTTMYEYFLASDQTTGSITGETMPTGVGASATGFTAGASGNIDADTTKDVWTINTNKILLNATNDVNQ</sequence>
<dbReference type="SUPFAM" id="SSF54523">
    <property type="entry name" value="Pili subunits"/>
    <property type="match status" value="1"/>
</dbReference>
<organism evidence="7 8">
    <name type="scientific">Candidatus Schekmanbacteria bacterium GWA2_38_11</name>
    <dbReference type="NCBI Taxonomy" id="1817876"/>
    <lineage>
        <taxon>Bacteria</taxon>
        <taxon>Candidatus Schekmaniibacteriota</taxon>
    </lineage>
</organism>
<evidence type="ECO:0000313" key="8">
    <source>
        <dbReference type="Proteomes" id="UP000178526"/>
    </source>
</evidence>
<gene>
    <name evidence="7" type="ORF">A2042_02370</name>
</gene>
<dbReference type="PROSITE" id="PS00409">
    <property type="entry name" value="PROKAR_NTER_METHYL"/>
    <property type="match status" value="1"/>
</dbReference>
<evidence type="ECO:0000256" key="6">
    <source>
        <dbReference type="SAM" id="Phobius"/>
    </source>
</evidence>
<dbReference type="Pfam" id="PF14245">
    <property type="entry name" value="Pilin_PilA"/>
    <property type="match status" value="1"/>
</dbReference>
<dbReference type="InterPro" id="IPR045584">
    <property type="entry name" value="Pilin-like"/>
</dbReference>
<evidence type="ECO:0000313" key="7">
    <source>
        <dbReference type="EMBL" id="OGL43359.1"/>
    </source>
</evidence>
<evidence type="ECO:0000256" key="2">
    <source>
        <dbReference type="ARBA" id="ARBA00022481"/>
    </source>
</evidence>
<keyword evidence="2" id="KW-0488">Methylation</keyword>
<accession>A0A1F7RP74</accession>
<keyword evidence="3 6" id="KW-0812">Transmembrane</keyword>
<comment type="caution">
    <text evidence="7">The sequence shown here is derived from an EMBL/GenBank/DDBJ whole genome shotgun (WGS) entry which is preliminary data.</text>
</comment>
<comment type="subcellular location">
    <subcellularLocation>
        <location evidence="1">Membrane</location>
        <topology evidence="1">Single-pass membrane protein</topology>
    </subcellularLocation>
</comment>